<proteinExistence type="predicted"/>
<comment type="caution">
    <text evidence="2">The sequence shown here is derived from an EMBL/GenBank/DDBJ whole genome shotgun (WGS) entry which is preliminary data.</text>
</comment>
<accession>A0A699UGF5</accession>
<sequence length="78" mass="8694">ARLQVYEAAYALMERISLIDNAEMWIPLEDMLRDAVRPRVQVIGFQLLNHRPLALKGKWAAPSGNHSRSGITPGPSKA</sequence>
<reference evidence="2" key="1">
    <citation type="journal article" date="2019" name="Sci. Rep.">
        <title>Draft genome of Tanacetum cinerariifolium, the natural source of mosquito coil.</title>
        <authorList>
            <person name="Yamashiro T."/>
            <person name="Shiraishi A."/>
            <person name="Satake H."/>
            <person name="Nakayama K."/>
        </authorList>
    </citation>
    <scope>NUCLEOTIDE SEQUENCE</scope>
</reference>
<name>A0A699UGF5_TANCI</name>
<evidence type="ECO:0000256" key="1">
    <source>
        <dbReference type="SAM" id="MobiDB-lite"/>
    </source>
</evidence>
<feature type="region of interest" description="Disordered" evidence="1">
    <location>
        <begin position="59"/>
        <end position="78"/>
    </location>
</feature>
<protein>
    <submittedName>
        <fullName evidence="2">Uncharacterized protein</fullName>
    </submittedName>
</protein>
<gene>
    <name evidence="2" type="ORF">Tci_892267</name>
</gene>
<dbReference type="AlphaFoldDB" id="A0A699UGF5"/>
<organism evidence="2">
    <name type="scientific">Tanacetum cinerariifolium</name>
    <name type="common">Dalmatian daisy</name>
    <name type="synonym">Chrysanthemum cinerariifolium</name>
    <dbReference type="NCBI Taxonomy" id="118510"/>
    <lineage>
        <taxon>Eukaryota</taxon>
        <taxon>Viridiplantae</taxon>
        <taxon>Streptophyta</taxon>
        <taxon>Embryophyta</taxon>
        <taxon>Tracheophyta</taxon>
        <taxon>Spermatophyta</taxon>
        <taxon>Magnoliopsida</taxon>
        <taxon>eudicotyledons</taxon>
        <taxon>Gunneridae</taxon>
        <taxon>Pentapetalae</taxon>
        <taxon>asterids</taxon>
        <taxon>campanulids</taxon>
        <taxon>Asterales</taxon>
        <taxon>Asteraceae</taxon>
        <taxon>Asteroideae</taxon>
        <taxon>Anthemideae</taxon>
        <taxon>Anthemidinae</taxon>
        <taxon>Tanacetum</taxon>
    </lineage>
</organism>
<dbReference type="EMBL" id="BKCJ011321183">
    <property type="protein sequence ID" value="GFD20298.1"/>
    <property type="molecule type" value="Genomic_DNA"/>
</dbReference>
<evidence type="ECO:0000313" key="2">
    <source>
        <dbReference type="EMBL" id="GFD20298.1"/>
    </source>
</evidence>
<feature type="non-terminal residue" evidence="2">
    <location>
        <position position="1"/>
    </location>
</feature>